<feature type="transmembrane region" description="Helical" evidence="6">
    <location>
        <begin position="83"/>
        <end position="105"/>
    </location>
</feature>
<keyword evidence="3" id="KW-0813">Transport</keyword>
<dbReference type="STRING" id="218851.A0A2G5CEY0"/>
<dbReference type="GO" id="GO:0015179">
    <property type="term" value="F:L-amino acid transmembrane transporter activity"/>
    <property type="evidence" value="ECO:0007669"/>
    <property type="project" value="TreeGrafter"/>
</dbReference>
<protein>
    <recommendedName>
        <fullName evidence="7">Amino acid transporter transmembrane domain-containing protein</fullName>
    </recommendedName>
</protein>
<gene>
    <name evidence="8" type="ORF">AQUCO_05800111v1</name>
</gene>
<dbReference type="FunCoup" id="A0A2G5CEY0">
    <property type="interactions" value="197"/>
</dbReference>
<evidence type="ECO:0000256" key="6">
    <source>
        <dbReference type="SAM" id="Phobius"/>
    </source>
</evidence>
<comment type="subcellular location">
    <subcellularLocation>
        <location evidence="1">Membrane</location>
        <topology evidence="1">Multi-pass membrane protein</topology>
    </subcellularLocation>
</comment>
<feature type="transmembrane region" description="Helical" evidence="6">
    <location>
        <begin position="225"/>
        <end position="248"/>
    </location>
</feature>
<evidence type="ECO:0000256" key="2">
    <source>
        <dbReference type="ARBA" id="ARBA00022692"/>
    </source>
</evidence>
<proteinExistence type="predicted"/>
<evidence type="ECO:0000256" key="3">
    <source>
        <dbReference type="ARBA" id="ARBA00022970"/>
    </source>
</evidence>
<feature type="transmembrane region" description="Helical" evidence="6">
    <location>
        <begin position="111"/>
        <end position="132"/>
    </location>
</feature>
<name>A0A2G5CEY0_AQUCA</name>
<keyword evidence="4 6" id="KW-1133">Transmembrane helix</keyword>
<accession>A0A2G5CEY0</accession>
<evidence type="ECO:0000259" key="7">
    <source>
        <dbReference type="Pfam" id="PF01490"/>
    </source>
</evidence>
<dbReference type="InParanoid" id="A0A2G5CEY0"/>
<feature type="transmembrane region" description="Helical" evidence="6">
    <location>
        <begin position="382"/>
        <end position="401"/>
    </location>
</feature>
<keyword evidence="3" id="KW-0029">Amino-acid transport</keyword>
<feature type="transmembrane region" description="Helical" evidence="6">
    <location>
        <begin position="407"/>
        <end position="430"/>
    </location>
</feature>
<feature type="transmembrane region" description="Helical" evidence="6">
    <location>
        <begin position="158"/>
        <end position="177"/>
    </location>
</feature>
<evidence type="ECO:0000256" key="5">
    <source>
        <dbReference type="ARBA" id="ARBA00023136"/>
    </source>
</evidence>
<organism evidence="8 9">
    <name type="scientific">Aquilegia coerulea</name>
    <name type="common">Rocky mountain columbine</name>
    <dbReference type="NCBI Taxonomy" id="218851"/>
    <lineage>
        <taxon>Eukaryota</taxon>
        <taxon>Viridiplantae</taxon>
        <taxon>Streptophyta</taxon>
        <taxon>Embryophyta</taxon>
        <taxon>Tracheophyta</taxon>
        <taxon>Spermatophyta</taxon>
        <taxon>Magnoliopsida</taxon>
        <taxon>Ranunculales</taxon>
        <taxon>Ranunculaceae</taxon>
        <taxon>Thalictroideae</taxon>
        <taxon>Aquilegia</taxon>
    </lineage>
</organism>
<dbReference type="OrthoDB" id="655540at2759"/>
<dbReference type="GO" id="GO:0005774">
    <property type="term" value="C:vacuolar membrane"/>
    <property type="evidence" value="ECO:0007669"/>
    <property type="project" value="TreeGrafter"/>
</dbReference>
<dbReference type="PANTHER" id="PTHR22950:SF696">
    <property type="entry name" value="AMINO ACID TRANSPORTER TRANSMEMBRANE DOMAIN-CONTAINING PROTEIN"/>
    <property type="match status" value="1"/>
</dbReference>
<evidence type="ECO:0000313" key="9">
    <source>
        <dbReference type="Proteomes" id="UP000230069"/>
    </source>
</evidence>
<sequence>MWSGNWKSILLRLKSEINQPHRNQVVSESVHGAELAKKYLSNCNVCVEENKGCKCEFKDEVLKIAVNDTKDGSEHRVNANSSFAHSVINMVGMLIGLGQLSTPYALENGGWASAFLLVGLGIACAYTSHLLGKCLKDKASSRNYSDIGNHAFGTKGRLIATTFVYLEIFMALVSYTISLSDNLTTVFAAAHFKFHCIHLSTSQILTVIAVLVALPSLWLRDLSSISFLSSGGIFMSFLIFTTVALTAVSGAVKATHSIPFLNLQNIPAISGLYIFSFAGHIVFPDIYKSMKDPSQFTKVSIVSFGIVTALYTSLAFMGASMFGSEVNSQITLSMPPHLIFTKIALWATVLTPMTKYALEFAPIAMQLEHSLPYNMSSRMRMLIRGSIGSLLLIVILGLALSVPYFQYVLGLTGSLVSIAISIIFPCAFYIKIHWLQISKPALVLNVILIIFGCVSGAFGTISSSKSLFRSIQKGPSPRGNKA</sequence>
<keyword evidence="2 6" id="KW-0812">Transmembrane</keyword>
<dbReference type="InterPro" id="IPR013057">
    <property type="entry name" value="AA_transpt_TM"/>
</dbReference>
<evidence type="ECO:0000256" key="1">
    <source>
        <dbReference type="ARBA" id="ARBA00004141"/>
    </source>
</evidence>
<feature type="domain" description="Amino acid transporter transmembrane" evidence="7">
    <location>
        <begin position="80"/>
        <end position="462"/>
    </location>
</feature>
<feature type="transmembrane region" description="Helical" evidence="6">
    <location>
        <begin position="268"/>
        <end position="287"/>
    </location>
</feature>
<dbReference type="EMBL" id="KZ305075">
    <property type="protein sequence ID" value="PIA29809.1"/>
    <property type="molecule type" value="Genomic_DNA"/>
</dbReference>
<evidence type="ECO:0000313" key="8">
    <source>
        <dbReference type="EMBL" id="PIA29809.1"/>
    </source>
</evidence>
<keyword evidence="9" id="KW-1185">Reference proteome</keyword>
<evidence type="ECO:0000256" key="4">
    <source>
        <dbReference type="ARBA" id="ARBA00022989"/>
    </source>
</evidence>
<reference evidence="8 9" key="1">
    <citation type="submission" date="2017-09" db="EMBL/GenBank/DDBJ databases">
        <title>WGS assembly of Aquilegia coerulea Goldsmith.</title>
        <authorList>
            <person name="Hodges S."/>
            <person name="Kramer E."/>
            <person name="Nordborg M."/>
            <person name="Tomkins J."/>
            <person name="Borevitz J."/>
            <person name="Derieg N."/>
            <person name="Yan J."/>
            <person name="Mihaltcheva S."/>
            <person name="Hayes R.D."/>
            <person name="Rokhsar D."/>
        </authorList>
    </citation>
    <scope>NUCLEOTIDE SEQUENCE [LARGE SCALE GENOMIC DNA]</scope>
    <source>
        <strain evidence="9">cv. Goldsmith</strain>
    </source>
</reference>
<feature type="transmembrane region" description="Helical" evidence="6">
    <location>
        <begin position="343"/>
        <end position="361"/>
    </location>
</feature>
<feature type="transmembrane region" description="Helical" evidence="6">
    <location>
        <begin position="197"/>
        <end position="218"/>
    </location>
</feature>
<feature type="transmembrane region" description="Helical" evidence="6">
    <location>
        <begin position="299"/>
        <end position="323"/>
    </location>
</feature>
<feature type="transmembrane region" description="Helical" evidence="6">
    <location>
        <begin position="442"/>
        <end position="461"/>
    </location>
</feature>
<dbReference type="AlphaFoldDB" id="A0A2G5CEY0"/>
<dbReference type="Pfam" id="PF01490">
    <property type="entry name" value="Aa_trans"/>
    <property type="match status" value="1"/>
</dbReference>
<dbReference type="Proteomes" id="UP000230069">
    <property type="component" value="Unassembled WGS sequence"/>
</dbReference>
<keyword evidence="5 6" id="KW-0472">Membrane</keyword>
<dbReference type="PANTHER" id="PTHR22950">
    <property type="entry name" value="AMINO ACID TRANSPORTER"/>
    <property type="match status" value="1"/>
</dbReference>